<dbReference type="GO" id="GO:0005840">
    <property type="term" value="C:ribosome"/>
    <property type="evidence" value="ECO:0007669"/>
    <property type="project" value="InterPro"/>
</dbReference>
<evidence type="ECO:0000256" key="2">
    <source>
        <dbReference type="ARBA" id="ARBA00035294"/>
    </source>
</evidence>
<sequence length="149" mass="17025">MAQKTQPIDEHSDAGVRAYELSVLLRAPEHEDSFKNFFQSLPLTITHTASFQALQLSFPIEKHDTALFGFFYFQTDSHSLSSIRDAVSRNEDVLRFILVTRPSIPKQPSSPESSQERRLANFSQSKSDLQQQEVLTNEALEEKLEEILK</sequence>
<evidence type="ECO:0000256" key="3">
    <source>
        <dbReference type="ARBA" id="ARBA00035520"/>
    </source>
</evidence>
<dbReference type="InterPro" id="IPR000529">
    <property type="entry name" value="Ribosomal_bS6"/>
</dbReference>
<dbReference type="EMBL" id="PFBA01000013">
    <property type="protein sequence ID" value="PIT92680.1"/>
    <property type="molecule type" value="Genomic_DNA"/>
</dbReference>
<dbReference type="SUPFAM" id="SSF54995">
    <property type="entry name" value="Ribosomal protein S6"/>
    <property type="match status" value="1"/>
</dbReference>
<dbReference type="GO" id="GO:0003735">
    <property type="term" value="F:structural constituent of ribosome"/>
    <property type="evidence" value="ECO:0007669"/>
    <property type="project" value="InterPro"/>
</dbReference>
<dbReference type="GO" id="GO:0019843">
    <property type="term" value="F:rRNA binding"/>
    <property type="evidence" value="ECO:0007669"/>
    <property type="project" value="InterPro"/>
</dbReference>
<organism evidence="5 6">
    <name type="scientific">Candidatus Harrisonbacteria bacterium CG10_big_fil_rev_8_21_14_0_10_42_17</name>
    <dbReference type="NCBI Taxonomy" id="1974584"/>
    <lineage>
        <taxon>Bacteria</taxon>
        <taxon>Candidatus Harrisoniibacteriota</taxon>
    </lineage>
</organism>
<proteinExistence type="inferred from homology"/>
<dbReference type="Gene3D" id="3.30.70.60">
    <property type="match status" value="1"/>
</dbReference>
<comment type="caution">
    <text evidence="5">The sequence shown here is derived from an EMBL/GenBank/DDBJ whole genome shotgun (WGS) entry which is preliminary data.</text>
</comment>
<gene>
    <name evidence="5" type="ORF">COU08_01650</name>
</gene>
<dbReference type="InterPro" id="IPR014717">
    <property type="entry name" value="Transl_elong_EF1B/ribsomal_bS6"/>
</dbReference>
<dbReference type="Pfam" id="PF01250">
    <property type="entry name" value="Ribosomal_S6"/>
    <property type="match status" value="1"/>
</dbReference>
<accession>A0A2M6WIQ3</accession>
<dbReference type="InterPro" id="IPR035980">
    <property type="entry name" value="Ribosomal_bS6_sf"/>
</dbReference>
<comment type="similarity">
    <text evidence="1">Belongs to the bacterial ribosomal protein bS6 family.</text>
</comment>
<protein>
    <recommendedName>
        <fullName evidence="2">Small ribosomal subunit protein bS6</fullName>
    </recommendedName>
    <alternativeName>
        <fullName evidence="3">30S ribosomal protein S6</fullName>
    </alternativeName>
</protein>
<feature type="compositionally biased region" description="Polar residues" evidence="4">
    <location>
        <begin position="121"/>
        <end position="131"/>
    </location>
</feature>
<dbReference type="AlphaFoldDB" id="A0A2M6WIQ3"/>
<evidence type="ECO:0000256" key="1">
    <source>
        <dbReference type="ARBA" id="ARBA00009512"/>
    </source>
</evidence>
<reference evidence="6" key="1">
    <citation type="submission" date="2017-09" db="EMBL/GenBank/DDBJ databases">
        <title>Depth-based differentiation of microbial function through sediment-hosted aquifers and enrichment of novel symbionts in the deep terrestrial subsurface.</title>
        <authorList>
            <person name="Probst A.J."/>
            <person name="Ladd B."/>
            <person name="Jarett J.K."/>
            <person name="Geller-Mcgrath D.E."/>
            <person name="Sieber C.M.K."/>
            <person name="Emerson J.B."/>
            <person name="Anantharaman K."/>
            <person name="Thomas B.C."/>
            <person name="Malmstrom R."/>
            <person name="Stieglmeier M."/>
            <person name="Klingl A."/>
            <person name="Woyke T."/>
            <person name="Ryan C.M."/>
            <person name="Banfield J.F."/>
        </authorList>
    </citation>
    <scope>NUCLEOTIDE SEQUENCE [LARGE SCALE GENOMIC DNA]</scope>
</reference>
<feature type="region of interest" description="Disordered" evidence="4">
    <location>
        <begin position="103"/>
        <end position="131"/>
    </location>
</feature>
<evidence type="ECO:0000313" key="5">
    <source>
        <dbReference type="EMBL" id="PIT92680.1"/>
    </source>
</evidence>
<dbReference type="Proteomes" id="UP000228635">
    <property type="component" value="Unassembled WGS sequence"/>
</dbReference>
<evidence type="ECO:0000256" key="4">
    <source>
        <dbReference type="SAM" id="MobiDB-lite"/>
    </source>
</evidence>
<evidence type="ECO:0000313" key="6">
    <source>
        <dbReference type="Proteomes" id="UP000228635"/>
    </source>
</evidence>
<dbReference type="GO" id="GO:0006412">
    <property type="term" value="P:translation"/>
    <property type="evidence" value="ECO:0007669"/>
    <property type="project" value="InterPro"/>
</dbReference>
<name>A0A2M6WIQ3_9BACT</name>